<dbReference type="Pfam" id="PF10948">
    <property type="entry name" value="DUF2635"/>
    <property type="match status" value="1"/>
</dbReference>
<dbReference type="InterPro" id="IPR024400">
    <property type="entry name" value="DUF2635"/>
</dbReference>
<evidence type="ECO:0000313" key="2">
    <source>
        <dbReference type="EMBL" id="AKV07918.1"/>
    </source>
</evidence>
<gene>
    <name evidence="2" type="ORF">B723_16445</name>
</gene>
<sequence>MTKRITVVPAKGRSVPDPEAGDLLPVEGREVPDNAWWRRRQADGDVKLKDVETSTTKAVTTAKPEVAK</sequence>
<dbReference type="EMBL" id="CP010945">
    <property type="protein sequence ID" value="AKV07918.1"/>
    <property type="molecule type" value="Genomic_DNA"/>
</dbReference>
<evidence type="ECO:0000313" key="3">
    <source>
        <dbReference type="Proteomes" id="UP000017175"/>
    </source>
</evidence>
<dbReference type="OrthoDB" id="8689507at2"/>
<evidence type="ECO:0000256" key="1">
    <source>
        <dbReference type="SAM" id="MobiDB-lite"/>
    </source>
</evidence>
<dbReference type="eggNOG" id="ENOG5033C46">
    <property type="taxonomic scope" value="Bacteria"/>
</dbReference>
<accession>A0A0K1QQC6</accession>
<organism evidence="2 3">
    <name type="scientific">Pseudomonas fluorescens NCIMB 11764</name>
    <dbReference type="NCBI Taxonomy" id="1221522"/>
    <lineage>
        <taxon>Bacteria</taxon>
        <taxon>Pseudomonadati</taxon>
        <taxon>Pseudomonadota</taxon>
        <taxon>Gammaproteobacteria</taxon>
        <taxon>Pseudomonadales</taxon>
        <taxon>Pseudomonadaceae</taxon>
        <taxon>Pseudomonas</taxon>
    </lineage>
</organism>
<dbReference type="AlphaFoldDB" id="A0A0K1QQC6"/>
<name>A0A0K1QQC6_PSEFL</name>
<evidence type="ECO:0008006" key="4">
    <source>
        <dbReference type="Google" id="ProtNLM"/>
    </source>
</evidence>
<reference evidence="2 3" key="1">
    <citation type="journal article" date="2012" name="J. Bacteriol.">
        <title>Draft genome sequence of the cyanide-utilizing bacterium Pseudomonas fluorescens strain NCIMB 11764.</title>
        <authorList>
            <person name="Vilo C.A."/>
            <person name="Benedik M.J."/>
            <person name="Kunz D.A."/>
            <person name="Dong Q."/>
        </authorList>
    </citation>
    <scope>NUCLEOTIDE SEQUENCE [LARGE SCALE GENOMIC DNA]</scope>
    <source>
        <strain evidence="2 3">NCIMB 11764</strain>
    </source>
</reference>
<dbReference type="Proteomes" id="UP000017175">
    <property type="component" value="Chromosome"/>
</dbReference>
<proteinExistence type="predicted"/>
<dbReference type="RefSeq" id="WP_017337717.1">
    <property type="nucleotide sequence ID" value="NZ_CP010945.1"/>
</dbReference>
<protein>
    <recommendedName>
        <fullName evidence="4">DUF2635 domain-containing protein</fullName>
    </recommendedName>
</protein>
<feature type="region of interest" description="Disordered" evidence="1">
    <location>
        <begin position="1"/>
        <end position="26"/>
    </location>
</feature>